<name>A0A1J4JD31_9EUKA</name>
<dbReference type="InterPro" id="IPR029058">
    <property type="entry name" value="AB_hydrolase_fold"/>
</dbReference>
<feature type="signal peptide" evidence="3">
    <location>
        <begin position="1"/>
        <end position="18"/>
    </location>
</feature>
<keyword evidence="2" id="KW-0472">Membrane</keyword>
<protein>
    <recommendedName>
        <fullName evidence="6">Clan SC, family S33, methylesterase-like serine peptidase</fullName>
    </recommendedName>
</protein>
<comment type="caution">
    <text evidence="4">The sequence shown here is derived from an EMBL/GenBank/DDBJ whole genome shotgun (WGS) entry which is preliminary data.</text>
</comment>
<dbReference type="EMBL" id="MLAK01001237">
    <property type="protein sequence ID" value="OHS95579.1"/>
    <property type="molecule type" value="Genomic_DNA"/>
</dbReference>
<dbReference type="SUPFAM" id="SSF53474">
    <property type="entry name" value="alpha/beta-Hydrolases"/>
    <property type="match status" value="1"/>
</dbReference>
<evidence type="ECO:0000313" key="5">
    <source>
        <dbReference type="Proteomes" id="UP000179807"/>
    </source>
</evidence>
<keyword evidence="2" id="KW-1133">Transmembrane helix</keyword>
<proteinExistence type="predicted"/>
<dbReference type="Proteomes" id="UP000179807">
    <property type="component" value="Unassembled WGS sequence"/>
</dbReference>
<dbReference type="VEuPathDB" id="TrichDB:TRFO_10486"/>
<feature type="region of interest" description="Disordered" evidence="1">
    <location>
        <begin position="467"/>
        <end position="489"/>
    </location>
</feature>
<dbReference type="OrthoDB" id="10412601at2759"/>
<reference evidence="4" key="1">
    <citation type="submission" date="2016-10" db="EMBL/GenBank/DDBJ databases">
        <authorList>
            <person name="Benchimol M."/>
            <person name="Almeida L.G."/>
            <person name="Vasconcelos A.T."/>
            <person name="Perreira-Neves A."/>
            <person name="Rosa I.A."/>
            <person name="Tasca T."/>
            <person name="Bogo M.R."/>
            <person name="de Souza W."/>
        </authorList>
    </citation>
    <scope>NUCLEOTIDE SEQUENCE [LARGE SCALE GENOMIC DNA]</scope>
    <source>
        <strain evidence="4">K</strain>
    </source>
</reference>
<evidence type="ECO:0000256" key="2">
    <source>
        <dbReference type="SAM" id="Phobius"/>
    </source>
</evidence>
<keyword evidence="3" id="KW-0732">Signal</keyword>
<accession>A0A1J4JD31</accession>
<feature type="compositionally biased region" description="Basic residues" evidence="1">
    <location>
        <begin position="479"/>
        <end position="489"/>
    </location>
</feature>
<dbReference type="AlphaFoldDB" id="A0A1J4JD31"/>
<sequence length="489" mass="56074">MLFLLLTSSFCIEWTVDSKFSNIKKGTLYVPLRYEEESPINLSIPLIYTNFNATKTPILFLGPGNGYGNNPDRFEFAQQYFPENPVIFIGYRGIESTPSPKDSEFKSLTRMETKNIDDRVLSKIVNKTQKGFLLTDFWIPNRAHDVLRFIHEEGLEYVHLLAVGEDGSRIAHHVAVSEPKKVVRIVMLGPSVNVPHNDTTIRLLAVIRRRCRKDPSCPFKQVKWLPKEIPKHAYGVFNVQQEKIGFSIAHQLRNPNTIPNALDSLQSITDGSGFGYVAVSGFSGPEMMNCVWSDYALHVCAKPTDNSIHVLPTFEKVCDYLPEIEYKTPGKIEQPMLIINGEFDLPRPKTVLDYFRNNSVIPTIVDQIVLNYTNSKFELLRSDVIRTVLNYLNDGNTTFEIDPDQPFVWKATLPMTKMIKWVVGSGISVSVLVTIFVYWKSNKDDFADKKEAKKEWMKKQKLLEEQKKALQKEKEKQQKPKKNNQKKYS</sequence>
<gene>
    <name evidence="4" type="ORF">TRFO_10486</name>
</gene>
<dbReference type="RefSeq" id="XP_068348716.1">
    <property type="nucleotide sequence ID" value="XM_068495486.1"/>
</dbReference>
<keyword evidence="2" id="KW-0812">Transmembrane</keyword>
<feature type="compositionally biased region" description="Basic and acidic residues" evidence="1">
    <location>
        <begin position="467"/>
        <end position="478"/>
    </location>
</feature>
<evidence type="ECO:0000256" key="1">
    <source>
        <dbReference type="SAM" id="MobiDB-lite"/>
    </source>
</evidence>
<evidence type="ECO:0008006" key="6">
    <source>
        <dbReference type="Google" id="ProtNLM"/>
    </source>
</evidence>
<keyword evidence="5" id="KW-1185">Reference proteome</keyword>
<feature type="chain" id="PRO_5009630156" description="Clan SC, family S33, methylesterase-like serine peptidase" evidence="3">
    <location>
        <begin position="19"/>
        <end position="489"/>
    </location>
</feature>
<dbReference type="Gene3D" id="3.40.50.1820">
    <property type="entry name" value="alpha/beta hydrolase"/>
    <property type="match status" value="1"/>
</dbReference>
<evidence type="ECO:0000313" key="4">
    <source>
        <dbReference type="EMBL" id="OHS95579.1"/>
    </source>
</evidence>
<organism evidence="4 5">
    <name type="scientific">Tritrichomonas foetus</name>
    <dbReference type="NCBI Taxonomy" id="1144522"/>
    <lineage>
        <taxon>Eukaryota</taxon>
        <taxon>Metamonada</taxon>
        <taxon>Parabasalia</taxon>
        <taxon>Tritrichomonadida</taxon>
        <taxon>Tritrichomonadidae</taxon>
        <taxon>Tritrichomonas</taxon>
    </lineage>
</organism>
<evidence type="ECO:0000256" key="3">
    <source>
        <dbReference type="SAM" id="SignalP"/>
    </source>
</evidence>
<feature type="transmembrane region" description="Helical" evidence="2">
    <location>
        <begin position="418"/>
        <end position="439"/>
    </location>
</feature>
<dbReference type="GeneID" id="94830190"/>